<evidence type="ECO:0000256" key="5">
    <source>
        <dbReference type="ARBA" id="ARBA00022777"/>
    </source>
</evidence>
<name>A0A517SL44_9PLAN</name>
<accession>A0A517SL44</accession>
<keyword evidence="3 10" id="KW-0808">Transferase</keyword>
<keyword evidence="4 7" id="KW-0547">Nucleotide-binding</keyword>
<dbReference type="PANTHER" id="PTHR43289">
    <property type="entry name" value="MITOGEN-ACTIVATED PROTEIN KINASE KINASE KINASE 20-RELATED"/>
    <property type="match status" value="1"/>
</dbReference>
<dbReference type="Gene3D" id="1.10.510.10">
    <property type="entry name" value="Transferase(Phosphotransferase) domain 1"/>
    <property type="match status" value="1"/>
</dbReference>
<dbReference type="OrthoDB" id="207139at2"/>
<evidence type="ECO:0000256" key="7">
    <source>
        <dbReference type="PROSITE-ProRule" id="PRU10141"/>
    </source>
</evidence>
<dbReference type="PROSITE" id="PS50011">
    <property type="entry name" value="PROTEIN_KINASE_DOM"/>
    <property type="match status" value="1"/>
</dbReference>
<evidence type="ECO:0000256" key="4">
    <source>
        <dbReference type="ARBA" id="ARBA00022741"/>
    </source>
</evidence>
<dbReference type="PANTHER" id="PTHR43289:SF6">
    <property type="entry name" value="SERINE_THREONINE-PROTEIN KINASE NEKL-3"/>
    <property type="match status" value="1"/>
</dbReference>
<evidence type="ECO:0000256" key="2">
    <source>
        <dbReference type="ARBA" id="ARBA00022527"/>
    </source>
</evidence>
<keyword evidence="11" id="KW-1185">Reference proteome</keyword>
<evidence type="ECO:0000259" key="9">
    <source>
        <dbReference type="PROSITE" id="PS50011"/>
    </source>
</evidence>
<dbReference type="InParanoid" id="A0A517SL44"/>
<dbReference type="SMART" id="SM00220">
    <property type="entry name" value="S_TKc"/>
    <property type="match status" value="1"/>
</dbReference>
<dbReference type="InterPro" id="IPR017441">
    <property type="entry name" value="Protein_kinase_ATP_BS"/>
</dbReference>
<dbReference type="PROSITE" id="PS00108">
    <property type="entry name" value="PROTEIN_KINASE_ST"/>
    <property type="match status" value="1"/>
</dbReference>
<dbReference type="Pfam" id="PF00069">
    <property type="entry name" value="Pkinase"/>
    <property type="match status" value="1"/>
</dbReference>
<organism evidence="10 11">
    <name type="scientific">Caulifigura coniformis</name>
    <dbReference type="NCBI Taxonomy" id="2527983"/>
    <lineage>
        <taxon>Bacteria</taxon>
        <taxon>Pseudomonadati</taxon>
        <taxon>Planctomycetota</taxon>
        <taxon>Planctomycetia</taxon>
        <taxon>Planctomycetales</taxon>
        <taxon>Planctomycetaceae</taxon>
        <taxon>Caulifigura</taxon>
    </lineage>
</organism>
<feature type="region of interest" description="Disordered" evidence="8">
    <location>
        <begin position="307"/>
        <end position="332"/>
    </location>
</feature>
<evidence type="ECO:0000256" key="6">
    <source>
        <dbReference type="ARBA" id="ARBA00022840"/>
    </source>
</evidence>
<dbReference type="EC" id="2.7.11.1" evidence="1"/>
<dbReference type="SUPFAM" id="SSF51126">
    <property type="entry name" value="Pectin lyase-like"/>
    <property type="match status" value="1"/>
</dbReference>
<dbReference type="KEGG" id="ccos:Pan44_49000"/>
<feature type="region of interest" description="Disordered" evidence="8">
    <location>
        <begin position="358"/>
        <end position="470"/>
    </location>
</feature>
<dbReference type="Proteomes" id="UP000315700">
    <property type="component" value="Chromosome"/>
</dbReference>
<keyword evidence="5 10" id="KW-0418">Kinase</keyword>
<dbReference type="RefSeq" id="WP_145034256.1">
    <property type="nucleotide sequence ID" value="NZ_CP036271.1"/>
</dbReference>
<proteinExistence type="predicted"/>
<dbReference type="InterPro" id="IPR011050">
    <property type="entry name" value="Pectin_lyase_fold/virulence"/>
</dbReference>
<dbReference type="FunFam" id="1.10.510.10:FF:000021">
    <property type="entry name" value="Serine/threonine protein kinase"/>
    <property type="match status" value="1"/>
</dbReference>
<dbReference type="InterPro" id="IPR011009">
    <property type="entry name" value="Kinase-like_dom_sf"/>
</dbReference>
<feature type="compositionally biased region" description="Basic and acidic residues" evidence="8">
    <location>
        <begin position="383"/>
        <end position="404"/>
    </location>
</feature>
<dbReference type="InterPro" id="IPR000719">
    <property type="entry name" value="Prot_kinase_dom"/>
</dbReference>
<evidence type="ECO:0000256" key="1">
    <source>
        <dbReference type="ARBA" id="ARBA00012513"/>
    </source>
</evidence>
<keyword evidence="2" id="KW-0723">Serine/threonine-protein kinase</keyword>
<reference evidence="10 11" key="1">
    <citation type="submission" date="2019-02" db="EMBL/GenBank/DDBJ databases">
        <title>Deep-cultivation of Planctomycetes and their phenomic and genomic characterization uncovers novel biology.</title>
        <authorList>
            <person name="Wiegand S."/>
            <person name="Jogler M."/>
            <person name="Boedeker C."/>
            <person name="Pinto D."/>
            <person name="Vollmers J."/>
            <person name="Rivas-Marin E."/>
            <person name="Kohn T."/>
            <person name="Peeters S.H."/>
            <person name="Heuer A."/>
            <person name="Rast P."/>
            <person name="Oberbeckmann S."/>
            <person name="Bunk B."/>
            <person name="Jeske O."/>
            <person name="Meyerdierks A."/>
            <person name="Storesund J.E."/>
            <person name="Kallscheuer N."/>
            <person name="Luecker S."/>
            <person name="Lage O.M."/>
            <person name="Pohl T."/>
            <person name="Merkel B.J."/>
            <person name="Hornburger P."/>
            <person name="Mueller R.-W."/>
            <person name="Bruemmer F."/>
            <person name="Labrenz M."/>
            <person name="Spormann A.M."/>
            <person name="Op den Camp H."/>
            <person name="Overmann J."/>
            <person name="Amann R."/>
            <person name="Jetten M.S.M."/>
            <person name="Mascher T."/>
            <person name="Medema M.H."/>
            <person name="Devos D.P."/>
            <person name="Kaster A.-K."/>
            <person name="Ovreas L."/>
            <person name="Rohde M."/>
            <person name="Galperin M.Y."/>
            <person name="Jogler C."/>
        </authorList>
    </citation>
    <scope>NUCLEOTIDE SEQUENCE [LARGE SCALE GENOMIC DNA]</scope>
    <source>
        <strain evidence="10 11">Pan44</strain>
    </source>
</reference>
<dbReference type="Gene3D" id="3.30.200.20">
    <property type="entry name" value="Phosphorylase Kinase, domain 1"/>
    <property type="match status" value="1"/>
</dbReference>
<sequence>MPDDARPAGGPPAPAEHEQLTRLGKYEIERKLGSGGMGTVFLAKDSDLKRTVALKVLAKDRAENPVLVRRFKAEGQAAAYLQHKNIVGVYDSGQIDGFLYIALEFVEGQDVLEIIRKRGVIPVKRSIEIVRQVAEALEHAYEKQIVHRDIKPSNLLIKNDGTVKLADLGLARSIDETLDTSITRVGTTVGTVDYMSPEQARNSKATDIRSDIYSLGCTWYHILTGVPPYGEGSVTNKLQAHATAPLPDPRSRNERIPEGVVAVLHRMMAKQAKDRYQTPAELLEDLKNPGIARSGLNADILAALAQPGGSADQESSSGDIFETRSPFDSTDLDSAINTLRQDALPTGVVFDDENPVVEQVEDETSDESKAPTRSKIKPGPQKEPPRGKAPPREERVEEPDDRRPLPPRTPRGKAAGSDPGKSGPLPRRQSKAEREAVENLSDSAKHRFQKRKLPPRAETAAQAEPVQVSVDSDRLRKFVLAGIALAILVGIGVLISRMFGEAPVVDRGQGNAAAALQGDPAQQPAVPQAPTAGAPDENNSQDTPAASGEPNDASTALRKSSTPIAGAEDLADLNSVAAREFLPDWVFQVRKSPVADAKTVVVRRPGTAAVEGVATFAEALSKLPPGPVTIEFHGDGPFLIAPGTLPARPQLLLKGATGSRPVLVFASGDLKSGDACLRSEGPIAFRGLNLVLTTSGETAAGVAMIEASAVSLTDCTLQSVGQGGGGSSLVRVSGASHEGSGAVLENCHLRSELGDGLSLIGPSARVLAGNSLFCFDKGSAISIAPASAAIGVRQGREVTFLRSTVICGTTGVSLTNSATEPPAPVAWTLRKSVMNGASHAATLLHLKGWPASEETLTDKPIPVGVSWRSEQSVLQGWDAYARISTGPTAPENLFEGDSGWQKFWRQPPAGTRLIEKGVDVPGDFALADASALASLGSTRDIEPGCKIAALPNALAELIERVRILASARRLPADFIAFRKPAMIVEFNDIKAGTLNALLNDRSKCPDGALVQLRGAGIKTLPAIQIQDRTLHIEFVQADGAPLTIRPQPGLTAGALITIQGGSISFLNGRFLLPESDRQTFPPSLIDVVGADFALTNCTLTGPSEVSTRLGPLIRWTAGGGGTGLLIKDSFLAGGRVSVEADMTGRMLEIDNSVLAAVDDSIALSIADAARSADLTVASSTLAAGRSIVNLTALPPGEAPVLTAIVNDSLVLGTQAGGKASMLTAPAVESLSRIRWWEDGVGYARNTSTTVRLAGGGEALGDWSKLWGAGHVLRVCISELAVLFEKPLENLSKAEPAMFHLNPGCLAAAWSSTGGPLGATGPAIGASSETQSTPAAEQGASKPPGNLPKRPRSVF</sequence>
<feature type="domain" description="Protein kinase" evidence="9">
    <location>
        <begin position="26"/>
        <end position="291"/>
    </location>
</feature>
<dbReference type="CDD" id="cd14014">
    <property type="entry name" value="STKc_PknB_like"/>
    <property type="match status" value="1"/>
</dbReference>
<dbReference type="EMBL" id="CP036271">
    <property type="protein sequence ID" value="QDT56840.1"/>
    <property type="molecule type" value="Genomic_DNA"/>
</dbReference>
<evidence type="ECO:0000313" key="10">
    <source>
        <dbReference type="EMBL" id="QDT56840.1"/>
    </source>
</evidence>
<dbReference type="InterPro" id="IPR008271">
    <property type="entry name" value="Ser/Thr_kinase_AS"/>
</dbReference>
<dbReference type="GO" id="GO:0004674">
    <property type="term" value="F:protein serine/threonine kinase activity"/>
    <property type="evidence" value="ECO:0007669"/>
    <property type="project" value="UniProtKB-KW"/>
</dbReference>
<protein>
    <recommendedName>
        <fullName evidence="1">non-specific serine/threonine protein kinase</fullName>
        <ecNumber evidence="1">2.7.11.1</ecNumber>
    </recommendedName>
</protein>
<evidence type="ECO:0000256" key="3">
    <source>
        <dbReference type="ARBA" id="ARBA00022679"/>
    </source>
</evidence>
<feature type="binding site" evidence="7">
    <location>
        <position position="55"/>
    </location>
    <ligand>
        <name>ATP</name>
        <dbReference type="ChEBI" id="CHEBI:30616"/>
    </ligand>
</feature>
<evidence type="ECO:0000313" key="11">
    <source>
        <dbReference type="Proteomes" id="UP000315700"/>
    </source>
</evidence>
<gene>
    <name evidence="10" type="primary">pknB_14</name>
    <name evidence="10" type="ORF">Pan44_49000</name>
</gene>
<feature type="compositionally biased region" description="Low complexity" evidence="8">
    <location>
        <begin position="520"/>
        <end position="535"/>
    </location>
</feature>
<dbReference type="SUPFAM" id="SSF56112">
    <property type="entry name" value="Protein kinase-like (PK-like)"/>
    <property type="match status" value="1"/>
</dbReference>
<keyword evidence="6 7" id="KW-0067">ATP-binding</keyword>
<dbReference type="PROSITE" id="PS00107">
    <property type="entry name" value="PROTEIN_KINASE_ATP"/>
    <property type="match status" value="1"/>
</dbReference>
<dbReference type="GO" id="GO:0005524">
    <property type="term" value="F:ATP binding"/>
    <property type="evidence" value="ECO:0007669"/>
    <property type="project" value="UniProtKB-UniRule"/>
</dbReference>
<feature type="region of interest" description="Disordered" evidence="8">
    <location>
        <begin position="1317"/>
        <end position="1354"/>
    </location>
</feature>
<evidence type="ECO:0000256" key="8">
    <source>
        <dbReference type="SAM" id="MobiDB-lite"/>
    </source>
</evidence>
<feature type="region of interest" description="Disordered" evidence="8">
    <location>
        <begin position="513"/>
        <end position="557"/>
    </location>
</feature>